<reference evidence="1 2" key="1">
    <citation type="journal article" date="2014" name="BMC Genomics">
        <title>Genome and secretome analysis of the hemibiotrophic fungal pathogen, Moniliophthora roreri, which causes frosty pod rot disease of cacao: mechanisms of the biotrophic and necrotrophic phases.</title>
        <authorList>
            <person name="Meinhardt L.W."/>
            <person name="Costa G.G.L."/>
            <person name="Thomazella D.P.T."/>
            <person name="Teixeira P.J.P.L."/>
            <person name="Carazzolle M.F."/>
            <person name="Schuster S.C."/>
            <person name="Carlson J.E."/>
            <person name="Guiltinan M.J."/>
            <person name="Mieczkowski P."/>
            <person name="Farmer A."/>
            <person name="Ramaraj T."/>
            <person name="Crozier J."/>
            <person name="Davis R.E."/>
            <person name="Shao J."/>
            <person name="Melnick R.L."/>
            <person name="Pereira G.A.G."/>
            <person name="Bailey B.A."/>
        </authorList>
    </citation>
    <scope>NUCLEOTIDE SEQUENCE [LARGE SCALE GENOMIC DNA]</scope>
    <source>
        <strain evidence="1 2">MCA 2997</strain>
    </source>
</reference>
<dbReference type="AlphaFoldDB" id="V2XE82"/>
<accession>V2XE82</accession>
<evidence type="ECO:0000313" key="1">
    <source>
        <dbReference type="EMBL" id="ESK90810.1"/>
    </source>
</evidence>
<name>V2XE82_MONRO</name>
<dbReference type="Proteomes" id="UP000017559">
    <property type="component" value="Unassembled WGS sequence"/>
</dbReference>
<dbReference type="KEGG" id="mrr:Moror_16516"/>
<sequence length="112" mass="12494">MATPDPPVLYPMPQSAKRNDHYQYMLSIHAQHLQGLWALTFPSSKRGVDYASFSPFASRSTFQFSPKMAIVVVEACKEMDSSGQSPPGLQDQLGVLKRTMEEIVDFIKNQSG</sequence>
<protein>
    <submittedName>
        <fullName evidence="1">Uncharacterized protein</fullName>
    </submittedName>
</protein>
<organism evidence="1 2">
    <name type="scientific">Moniliophthora roreri (strain MCA 2997)</name>
    <name type="common">Cocoa frosty pod rot fungus</name>
    <name type="synonym">Crinipellis roreri</name>
    <dbReference type="NCBI Taxonomy" id="1381753"/>
    <lineage>
        <taxon>Eukaryota</taxon>
        <taxon>Fungi</taxon>
        <taxon>Dikarya</taxon>
        <taxon>Basidiomycota</taxon>
        <taxon>Agaricomycotina</taxon>
        <taxon>Agaricomycetes</taxon>
        <taxon>Agaricomycetidae</taxon>
        <taxon>Agaricales</taxon>
        <taxon>Marasmiineae</taxon>
        <taxon>Marasmiaceae</taxon>
        <taxon>Moniliophthora</taxon>
    </lineage>
</organism>
<proteinExistence type="predicted"/>
<gene>
    <name evidence="1" type="ORF">Moror_16516</name>
</gene>
<evidence type="ECO:0000313" key="2">
    <source>
        <dbReference type="Proteomes" id="UP000017559"/>
    </source>
</evidence>
<dbReference type="HOGENOM" id="CLU_2146507_0_0_1"/>
<dbReference type="OrthoDB" id="192148at2759"/>
<keyword evidence="2" id="KW-1185">Reference proteome</keyword>
<comment type="caution">
    <text evidence="1">The sequence shown here is derived from an EMBL/GenBank/DDBJ whole genome shotgun (WGS) entry which is preliminary data.</text>
</comment>
<dbReference type="EMBL" id="AWSO01000402">
    <property type="protein sequence ID" value="ESK90810.1"/>
    <property type="molecule type" value="Genomic_DNA"/>
</dbReference>